<keyword evidence="2" id="KW-1185">Reference proteome</keyword>
<gene>
    <name evidence="1" type="ORF">QE152_g24430</name>
</gene>
<comment type="caution">
    <text evidence="1">The sequence shown here is derived from an EMBL/GenBank/DDBJ whole genome shotgun (WGS) entry which is preliminary data.</text>
</comment>
<sequence>MTIMILNKNTRGVKCVNFRGLPINLSYCSIIIILENNYLIRYCHIEQASTKAETRLSNLAEVMPHTGGTRSSKKLVICSVVHNILLYDAYNGGTKAGAVANGVGISHYFRGGERNHGIKDVRRLNGQGSQRESS</sequence>
<name>A0AAW1KFS9_POPJA</name>
<organism evidence="1 2">
    <name type="scientific">Popillia japonica</name>
    <name type="common">Japanese beetle</name>
    <dbReference type="NCBI Taxonomy" id="7064"/>
    <lineage>
        <taxon>Eukaryota</taxon>
        <taxon>Metazoa</taxon>
        <taxon>Ecdysozoa</taxon>
        <taxon>Arthropoda</taxon>
        <taxon>Hexapoda</taxon>
        <taxon>Insecta</taxon>
        <taxon>Pterygota</taxon>
        <taxon>Neoptera</taxon>
        <taxon>Endopterygota</taxon>
        <taxon>Coleoptera</taxon>
        <taxon>Polyphaga</taxon>
        <taxon>Scarabaeiformia</taxon>
        <taxon>Scarabaeidae</taxon>
        <taxon>Rutelinae</taxon>
        <taxon>Popillia</taxon>
    </lineage>
</organism>
<protein>
    <submittedName>
        <fullName evidence="1">Uncharacterized protein</fullName>
    </submittedName>
</protein>
<accession>A0AAW1KFS9</accession>
<proteinExistence type="predicted"/>
<dbReference type="AlphaFoldDB" id="A0AAW1KFS9"/>
<evidence type="ECO:0000313" key="2">
    <source>
        <dbReference type="Proteomes" id="UP001458880"/>
    </source>
</evidence>
<reference evidence="1 2" key="1">
    <citation type="journal article" date="2024" name="BMC Genomics">
        <title>De novo assembly and annotation of Popillia japonica's genome with initial clues to its potential as an invasive pest.</title>
        <authorList>
            <person name="Cucini C."/>
            <person name="Boschi S."/>
            <person name="Funari R."/>
            <person name="Cardaioli E."/>
            <person name="Iannotti N."/>
            <person name="Marturano G."/>
            <person name="Paoli F."/>
            <person name="Bruttini M."/>
            <person name="Carapelli A."/>
            <person name="Frati F."/>
            <person name="Nardi F."/>
        </authorList>
    </citation>
    <scope>NUCLEOTIDE SEQUENCE [LARGE SCALE GENOMIC DNA]</scope>
    <source>
        <strain evidence="1">DMR45628</strain>
    </source>
</reference>
<evidence type="ECO:0000313" key="1">
    <source>
        <dbReference type="EMBL" id="KAK9716964.1"/>
    </source>
</evidence>
<dbReference type="Proteomes" id="UP001458880">
    <property type="component" value="Unassembled WGS sequence"/>
</dbReference>
<dbReference type="EMBL" id="JASPKY010000249">
    <property type="protein sequence ID" value="KAK9716964.1"/>
    <property type="molecule type" value="Genomic_DNA"/>
</dbReference>